<dbReference type="GO" id="GO:0006412">
    <property type="term" value="P:translation"/>
    <property type="evidence" value="ECO:0007669"/>
    <property type="project" value="TreeGrafter"/>
</dbReference>
<dbReference type="GO" id="GO:0003729">
    <property type="term" value="F:mRNA binding"/>
    <property type="evidence" value="ECO:0007669"/>
    <property type="project" value="TreeGrafter"/>
</dbReference>
<dbReference type="eggNOG" id="COG1098">
    <property type="taxonomic scope" value="Bacteria"/>
</dbReference>
<dbReference type="PANTHER" id="PTHR10724">
    <property type="entry name" value="30S RIBOSOMAL PROTEIN S1"/>
    <property type="match status" value="1"/>
</dbReference>
<proteinExistence type="predicted"/>
<evidence type="ECO:0000313" key="2">
    <source>
        <dbReference type="EMBL" id="AEH50167.1"/>
    </source>
</evidence>
<dbReference type="OrthoDB" id="9810507at2"/>
<name>F7YU71_9THEM</name>
<dbReference type="PATRIC" id="fig|688269.3.peg.61"/>
<dbReference type="EMBL" id="CP002351">
    <property type="protein sequence ID" value="AEH50167.1"/>
    <property type="molecule type" value="Genomic_DNA"/>
</dbReference>
<organism evidence="2 3">
    <name type="scientific">Pseudothermotoga thermarum DSM 5069</name>
    <dbReference type="NCBI Taxonomy" id="688269"/>
    <lineage>
        <taxon>Bacteria</taxon>
        <taxon>Thermotogati</taxon>
        <taxon>Thermotogota</taxon>
        <taxon>Thermotogae</taxon>
        <taxon>Thermotogales</taxon>
        <taxon>Thermotogaceae</taxon>
        <taxon>Pseudothermotoga</taxon>
    </lineage>
</organism>
<keyword evidence="3" id="KW-1185">Reference proteome</keyword>
<dbReference type="STRING" id="688269.Theth_0060"/>
<dbReference type="SMART" id="SM00316">
    <property type="entry name" value="S1"/>
    <property type="match status" value="1"/>
</dbReference>
<dbReference type="KEGG" id="tta:Theth_0060"/>
<dbReference type="HOGENOM" id="CLU_128762_0_1_0"/>
<protein>
    <submittedName>
        <fullName evidence="2">RNA binding S1 domain protein</fullName>
    </submittedName>
</protein>
<dbReference type="PROSITE" id="PS50126">
    <property type="entry name" value="S1"/>
    <property type="match status" value="1"/>
</dbReference>
<dbReference type="GO" id="GO:0003735">
    <property type="term" value="F:structural constituent of ribosome"/>
    <property type="evidence" value="ECO:0007669"/>
    <property type="project" value="TreeGrafter"/>
</dbReference>
<dbReference type="InterPro" id="IPR050437">
    <property type="entry name" value="Ribos_protein_bS1-like"/>
</dbReference>
<reference evidence="2 3" key="1">
    <citation type="submission" date="2010-11" db="EMBL/GenBank/DDBJ databases">
        <title>The complete genome of Thermotoga thermarum DSM 5069.</title>
        <authorList>
            <consortium name="US DOE Joint Genome Institute (JGI-PGF)"/>
            <person name="Lucas S."/>
            <person name="Copeland A."/>
            <person name="Lapidus A."/>
            <person name="Bruce D."/>
            <person name="Goodwin L."/>
            <person name="Pitluck S."/>
            <person name="Kyrpides N."/>
            <person name="Mavromatis K."/>
            <person name="Ivanova N."/>
            <person name="Zeytun A."/>
            <person name="Brettin T."/>
            <person name="Detter J.C."/>
            <person name="Tapia R."/>
            <person name="Han C."/>
            <person name="Land M."/>
            <person name="Hauser L."/>
            <person name="Markowitz V."/>
            <person name="Cheng J.-F."/>
            <person name="Hugenholtz P."/>
            <person name="Woyke T."/>
            <person name="Wu D."/>
            <person name="Spring S."/>
            <person name="Schroeder M."/>
            <person name="Brambilla E."/>
            <person name="Klenk H.-P."/>
            <person name="Eisen J.A."/>
        </authorList>
    </citation>
    <scope>NUCLEOTIDE SEQUENCE [LARGE SCALE GENOMIC DNA]</scope>
    <source>
        <strain evidence="2 3">DSM 5069</strain>
    </source>
</reference>
<dbReference type="AlphaFoldDB" id="F7YU71"/>
<dbReference type="PANTHER" id="PTHR10724:SF10">
    <property type="entry name" value="S1 RNA-BINDING DOMAIN-CONTAINING PROTEIN 1"/>
    <property type="match status" value="1"/>
</dbReference>
<dbReference type="InterPro" id="IPR012340">
    <property type="entry name" value="NA-bd_OB-fold"/>
</dbReference>
<dbReference type="Proteomes" id="UP000006804">
    <property type="component" value="Chromosome"/>
</dbReference>
<dbReference type="SUPFAM" id="SSF50249">
    <property type="entry name" value="Nucleic acid-binding proteins"/>
    <property type="match status" value="1"/>
</dbReference>
<dbReference type="Gene3D" id="2.40.50.140">
    <property type="entry name" value="Nucleic acid-binding proteins"/>
    <property type="match status" value="1"/>
</dbReference>
<feature type="domain" description="S1 motif" evidence="1">
    <location>
        <begin position="5"/>
        <end position="73"/>
    </location>
</feature>
<sequence>MTKVGDIVKSKVTQITKYGAMVTLENGEPGFIHISKISNQYVKNVADFLKEGQEVEARVIGKTKDGKWELSLKDQKVDEDQQKAAAKAEFERKLAKFLRDSEKKFAEYKKRAEKKGGRF</sequence>
<dbReference type="Pfam" id="PF00575">
    <property type="entry name" value="S1"/>
    <property type="match status" value="1"/>
</dbReference>
<evidence type="ECO:0000259" key="1">
    <source>
        <dbReference type="PROSITE" id="PS50126"/>
    </source>
</evidence>
<dbReference type="RefSeq" id="WP_013931391.1">
    <property type="nucleotide sequence ID" value="NC_015707.1"/>
</dbReference>
<dbReference type="InterPro" id="IPR003029">
    <property type="entry name" value="S1_domain"/>
</dbReference>
<gene>
    <name evidence="2" type="ORF">Theth_0060</name>
</gene>
<accession>F7YU71</accession>
<evidence type="ECO:0000313" key="3">
    <source>
        <dbReference type="Proteomes" id="UP000006804"/>
    </source>
</evidence>